<sequence length="79" mass="8804">SLFLHPQHPFHRISANETGSERWCLVTGEENGGSDTWALCPGTEQPNDTTDSHRQNNTSTGKNGSWKACLCWQNVPFNC</sequence>
<feature type="region of interest" description="Disordered" evidence="1">
    <location>
        <begin position="42"/>
        <end position="63"/>
    </location>
</feature>
<dbReference type="Proteomes" id="UP000265120">
    <property type="component" value="Chromosome 15"/>
</dbReference>
<evidence type="ECO:0000313" key="3">
    <source>
        <dbReference type="Proteomes" id="UP000265120"/>
    </source>
</evidence>
<reference evidence="2" key="2">
    <citation type="submission" date="2025-08" db="UniProtKB">
        <authorList>
            <consortium name="Ensembl"/>
        </authorList>
    </citation>
    <scope>IDENTIFICATION</scope>
</reference>
<evidence type="ECO:0000256" key="1">
    <source>
        <dbReference type="SAM" id="MobiDB-lite"/>
    </source>
</evidence>
<evidence type="ECO:0000313" key="2">
    <source>
        <dbReference type="Ensembl" id="ENSCSEP00000024940.1"/>
    </source>
</evidence>
<dbReference type="Ensembl" id="ENSCSET00000025272.1">
    <property type="protein sequence ID" value="ENSCSEP00000024940.1"/>
    <property type="gene ID" value="ENSCSEG00000015933.1"/>
</dbReference>
<dbReference type="AlphaFoldDB" id="A0A3P8WJT8"/>
<reference evidence="2 3" key="1">
    <citation type="journal article" date="2014" name="Nat. Genet.">
        <title>Whole-genome sequence of a flatfish provides insights into ZW sex chromosome evolution and adaptation to a benthic lifestyle.</title>
        <authorList>
            <person name="Chen S."/>
            <person name="Zhang G."/>
            <person name="Shao C."/>
            <person name="Huang Q."/>
            <person name="Liu G."/>
            <person name="Zhang P."/>
            <person name="Song W."/>
            <person name="An N."/>
            <person name="Chalopin D."/>
            <person name="Volff J.N."/>
            <person name="Hong Y."/>
            <person name="Li Q."/>
            <person name="Sha Z."/>
            <person name="Zhou H."/>
            <person name="Xie M."/>
            <person name="Yu Q."/>
            <person name="Liu Y."/>
            <person name="Xiang H."/>
            <person name="Wang N."/>
            <person name="Wu K."/>
            <person name="Yang C."/>
            <person name="Zhou Q."/>
            <person name="Liao X."/>
            <person name="Yang L."/>
            <person name="Hu Q."/>
            <person name="Zhang J."/>
            <person name="Meng L."/>
            <person name="Jin L."/>
            <person name="Tian Y."/>
            <person name="Lian J."/>
            <person name="Yang J."/>
            <person name="Miao G."/>
            <person name="Liu S."/>
            <person name="Liang Z."/>
            <person name="Yan F."/>
            <person name="Li Y."/>
            <person name="Sun B."/>
            <person name="Zhang H."/>
            <person name="Zhang J."/>
            <person name="Zhu Y."/>
            <person name="Du M."/>
            <person name="Zhao Y."/>
            <person name="Schartl M."/>
            <person name="Tang Q."/>
            <person name="Wang J."/>
        </authorList>
    </citation>
    <scope>NUCLEOTIDE SEQUENCE</scope>
</reference>
<dbReference type="InParanoid" id="A0A3P8WJT8"/>
<proteinExistence type="predicted"/>
<protein>
    <submittedName>
        <fullName evidence="2">Uncharacterized protein</fullName>
    </submittedName>
</protein>
<organism evidence="2 3">
    <name type="scientific">Cynoglossus semilaevis</name>
    <name type="common">Tongue sole</name>
    <dbReference type="NCBI Taxonomy" id="244447"/>
    <lineage>
        <taxon>Eukaryota</taxon>
        <taxon>Metazoa</taxon>
        <taxon>Chordata</taxon>
        <taxon>Craniata</taxon>
        <taxon>Vertebrata</taxon>
        <taxon>Euteleostomi</taxon>
        <taxon>Actinopterygii</taxon>
        <taxon>Neopterygii</taxon>
        <taxon>Teleostei</taxon>
        <taxon>Neoteleostei</taxon>
        <taxon>Acanthomorphata</taxon>
        <taxon>Carangaria</taxon>
        <taxon>Pleuronectiformes</taxon>
        <taxon>Pleuronectoidei</taxon>
        <taxon>Cynoglossidae</taxon>
        <taxon>Cynoglossinae</taxon>
        <taxon>Cynoglossus</taxon>
    </lineage>
</organism>
<feature type="compositionally biased region" description="Polar residues" evidence="1">
    <location>
        <begin position="44"/>
        <end position="63"/>
    </location>
</feature>
<accession>A0A3P8WJT8</accession>
<name>A0A3P8WJT8_CYNSE</name>
<keyword evidence="3" id="KW-1185">Reference proteome</keyword>
<reference evidence="2" key="3">
    <citation type="submission" date="2025-09" db="UniProtKB">
        <authorList>
            <consortium name="Ensembl"/>
        </authorList>
    </citation>
    <scope>IDENTIFICATION</scope>
</reference>